<evidence type="ECO:0000259" key="3">
    <source>
        <dbReference type="PROSITE" id="PS50836"/>
    </source>
</evidence>
<feature type="chain" id="PRO_5036767849" description="DOMON domain-containing protein" evidence="2">
    <location>
        <begin position="18"/>
        <end position="216"/>
    </location>
</feature>
<accession>A0A938BQD5</accession>
<dbReference type="AlphaFoldDB" id="A0A938BQD5"/>
<feature type="signal peptide" evidence="2">
    <location>
        <begin position="1"/>
        <end position="17"/>
    </location>
</feature>
<dbReference type="Pfam" id="PF03351">
    <property type="entry name" value="DOMON"/>
    <property type="match status" value="1"/>
</dbReference>
<evidence type="ECO:0000313" key="5">
    <source>
        <dbReference type="Proteomes" id="UP000779900"/>
    </source>
</evidence>
<dbReference type="PROSITE" id="PS50836">
    <property type="entry name" value="DOMON"/>
    <property type="match status" value="1"/>
</dbReference>
<feature type="domain" description="DOMON" evidence="3">
    <location>
        <begin position="55"/>
        <end position="174"/>
    </location>
</feature>
<evidence type="ECO:0000256" key="1">
    <source>
        <dbReference type="SAM" id="MobiDB-lite"/>
    </source>
</evidence>
<dbReference type="Proteomes" id="UP000779900">
    <property type="component" value="Unassembled WGS sequence"/>
</dbReference>
<comment type="caution">
    <text evidence="4">The sequence shown here is derived from an EMBL/GenBank/DDBJ whole genome shotgun (WGS) entry which is preliminary data.</text>
</comment>
<feature type="region of interest" description="Disordered" evidence="1">
    <location>
        <begin position="192"/>
        <end position="216"/>
    </location>
</feature>
<evidence type="ECO:0000313" key="4">
    <source>
        <dbReference type="EMBL" id="MBM3330480.1"/>
    </source>
</evidence>
<proteinExistence type="predicted"/>
<keyword evidence="2" id="KW-0732">Signal</keyword>
<dbReference type="InterPro" id="IPR045266">
    <property type="entry name" value="DOH_DOMON"/>
</dbReference>
<dbReference type="Gene3D" id="2.60.40.1210">
    <property type="entry name" value="Cellobiose dehydrogenase, cytochrome domain"/>
    <property type="match status" value="1"/>
</dbReference>
<dbReference type="InterPro" id="IPR005018">
    <property type="entry name" value="DOMON_domain"/>
</dbReference>
<dbReference type="EMBL" id="VGIR01000004">
    <property type="protein sequence ID" value="MBM3330480.1"/>
    <property type="molecule type" value="Genomic_DNA"/>
</dbReference>
<protein>
    <recommendedName>
        <fullName evidence="3">DOMON domain-containing protein</fullName>
    </recommendedName>
</protein>
<evidence type="ECO:0000256" key="2">
    <source>
        <dbReference type="SAM" id="SignalP"/>
    </source>
</evidence>
<dbReference type="CDD" id="cd09631">
    <property type="entry name" value="DOMON_DOH"/>
    <property type="match status" value="1"/>
</dbReference>
<organism evidence="4 5">
    <name type="scientific">candidate division WOR-3 bacterium</name>
    <dbReference type="NCBI Taxonomy" id="2052148"/>
    <lineage>
        <taxon>Bacteria</taxon>
        <taxon>Bacteria division WOR-3</taxon>
    </lineage>
</organism>
<sequence length="216" mass="23330">MLRQFALLLGAALTLAAAQPVIPYDSLLVDRVGIDGVIDNEEGPEYPATYKDKASGITVHWGFDDSLIYVGLETKSRGWLAIGFGSARMDKSNMMIGYFTEDSTEVMNQVGANYAHNRSAQSDSAIREAEIDRDEETGVTAMEFSYPLRFPAGEALAVPGLEPGGAYDVILAQNTKSISLRAKHTNYSTLKVKLAAGPPPPPPTQTQEQPEPGPQK</sequence>
<name>A0A938BQD5_UNCW3</name>
<gene>
    <name evidence="4" type="ORF">FJY68_01355</name>
</gene>
<reference evidence="4" key="1">
    <citation type="submission" date="2019-03" db="EMBL/GenBank/DDBJ databases">
        <title>Lake Tanganyika Metagenome-Assembled Genomes (MAGs).</title>
        <authorList>
            <person name="Tran P."/>
        </authorList>
    </citation>
    <scope>NUCLEOTIDE SEQUENCE</scope>
    <source>
        <strain evidence="4">K_DeepCast_150m_m2_040</strain>
    </source>
</reference>